<dbReference type="Proteomes" id="UP001372338">
    <property type="component" value="Unassembled WGS sequence"/>
</dbReference>
<gene>
    <name evidence="1" type="ORF">RIF29_35477</name>
</gene>
<name>A0AAN9HRQ9_CROPI</name>
<organism evidence="1 2">
    <name type="scientific">Crotalaria pallida</name>
    <name type="common">Smooth rattlebox</name>
    <name type="synonym">Crotalaria striata</name>
    <dbReference type="NCBI Taxonomy" id="3830"/>
    <lineage>
        <taxon>Eukaryota</taxon>
        <taxon>Viridiplantae</taxon>
        <taxon>Streptophyta</taxon>
        <taxon>Embryophyta</taxon>
        <taxon>Tracheophyta</taxon>
        <taxon>Spermatophyta</taxon>
        <taxon>Magnoliopsida</taxon>
        <taxon>eudicotyledons</taxon>
        <taxon>Gunneridae</taxon>
        <taxon>Pentapetalae</taxon>
        <taxon>rosids</taxon>
        <taxon>fabids</taxon>
        <taxon>Fabales</taxon>
        <taxon>Fabaceae</taxon>
        <taxon>Papilionoideae</taxon>
        <taxon>50 kb inversion clade</taxon>
        <taxon>genistoids sensu lato</taxon>
        <taxon>core genistoids</taxon>
        <taxon>Crotalarieae</taxon>
        <taxon>Crotalaria</taxon>
    </lineage>
</organism>
<dbReference type="EMBL" id="JAYWIO010000007">
    <property type="protein sequence ID" value="KAK7251886.1"/>
    <property type="molecule type" value="Genomic_DNA"/>
</dbReference>
<comment type="caution">
    <text evidence="1">The sequence shown here is derived from an EMBL/GenBank/DDBJ whole genome shotgun (WGS) entry which is preliminary data.</text>
</comment>
<proteinExistence type="predicted"/>
<keyword evidence="2" id="KW-1185">Reference proteome</keyword>
<protein>
    <submittedName>
        <fullName evidence="1">Uncharacterized protein</fullName>
    </submittedName>
</protein>
<reference evidence="1 2" key="1">
    <citation type="submission" date="2024-01" db="EMBL/GenBank/DDBJ databases">
        <title>The genomes of 5 underutilized Papilionoideae crops provide insights into root nodulation and disease resistanc.</title>
        <authorList>
            <person name="Yuan L."/>
        </authorList>
    </citation>
    <scope>NUCLEOTIDE SEQUENCE [LARGE SCALE GENOMIC DNA]</scope>
    <source>
        <strain evidence="1">ZHUSHIDOU_FW_LH</strain>
        <tissue evidence="1">Leaf</tissue>
    </source>
</reference>
<accession>A0AAN9HRQ9</accession>
<sequence>MTRPSRLQWQLHAWINMRIGILVVVDIDMGLQAGLHYARVVLISTNFLAYINSIVETDMNGANFKIGSDIGGLECKDWDNDISEEQLQANLAVSQEGCYHSMPMESSPSLSLWSKRREIVW</sequence>
<evidence type="ECO:0000313" key="2">
    <source>
        <dbReference type="Proteomes" id="UP001372338"/>
    </source>
</evidence>
<dbReference type="AlphaFoldDB" id="A0AAN9HRQ9"/>
<evidence type="ECO:0000313" key="1">
    <source>
        <dbReference type="EMBL" id="KAK7251886.1"/>
    </source>
</evidence>